<gene>
    <name evidence="1" type="ORF">S01H1_48865</name>
</gene>
<evidence type="ECO:0008006" key="2">
    <source>
        <dbReference type="Google" id="ProtNLM"/>
    </source>
</evidence>
<name>X0VH84_9ZZZZ</name>
<reference evidence="1" key="1">
    <citation type="journal article" date="2014" name="Front. Microbiol.">
        <title>High frequency of phylogenetically diverse reductive dehalogenase-homologous genes in deep subseafloor sedimentary metagenomes.</title>
        <authorList>
            <person name="Kawai M."/>
            <person name="Futagami T."/>
            <person name="Toyoda A."/>
            <person name="Takaki Y."/>
            <person name="Nishi S."/>
            <person name="Hori S."/>
            <person name="Arai W."/>
            <person name="Tsubouchi T."/>
            <person name="Morono Y."/>
            <person name="Uchiyama I."/>
            <person name="Ito T."/>
            <person name="Fujiyama A."/>
            <person name="Inagaki F."/>
            <person name="Takami H."/>
        </authorList>
    </citation>
    <scope>NUCLEOTIDE SEQUENCE</scope>
    <source>
        <strain evidence="1">Expedition CK06-06</strain>
    </source>
</reference>
<feature type="non-terminal residue" evidence="1">
    <location>
        <position position="1"/>
    </location>
</feature>
<dbReference type="NCBIfam" id="NF040494">
    <property type="entry name" value="nitrored_ArsF"/>
    <property type="match status" value="1"/>
</dbReference>
<comment type="caution">
    <text evidence="1">The sequence shown here is derived from an EMBL/GenBank/DDBJ whole genome shotgun (WGS) entry which is preliminary data.</text>
</comment>
<sequence length="128" mass="15198">TTYDRKTDSVKPLSPSADVDIVYYFMTSARCPSCMKIEAFTKEAVQNNFTDYLKDGRIEWHIVQVDKPENRHFIKDYQLYTKSVVLVKIRNGEEVNWKNLERVWQLLYDKNDFQAYISQEVKSFIEKG</sequence>
<dbReference type="InterPro" id="IPR047698">
    <property type="entry name" value="ArsF-like"/>
</dbReference>
<proteinExistence type="predicted"/>
<evidence type="ECO:0000313" key="1">
    <source>
        <dbReference type="EMBL" id="GAG17664.1"/>
    </source>
</evidence>
<dbReference type="EMBL" id="BARS01031395">
    <property type="protein sequence ID" value="GAG17664.1"/>
    <property type="molecule type" value="Genomic_DNA"/>
</dbReference>
<organism evidence="1">
    <name type="scientific">marine sediment metagenome</name>
    <dbReference type="NCBI Taxonomy" id="412755"/>
    <lineage>
        <taxon>unclassified sequences</taxon>
        <taxon>metagenomes</taxon>
        <taxon>ecological metagenomes</taxon>
    </lineage>
</organism>
<protein>
    <recommendedName>
        <fullName evidence="2">Thioredoxin domain-containing protein</fullName>
    </recommendedName>
</protein>
<dbReference type="AlphaFoldDB" id="X0VH84"/>
<accession>X0VH84</accession>